<proteinExistence type="predicted"/>
<accession>A0A7S1P0E3</accession>
<keyword evidence="1" id="KW-0472">Membrane</keyword>
<organism evidence="2">
    <name type="scientific">Vitrella brassicaformis</name>
    <dbReference type="NCBI Taxonomy" id="1169539"/>
    <lineage>
        <taxon>Eukaryota</taxon>
        <taxon>Sar</taxon>
        <taxon>Alveolata</taxon>
        <taxon>Colpodellida</taxon>
        <taxon>Vitrellaceae</taxon>
        <taxon>Vitrella</taxon>
    </lineage>
</organism>
<feature type="transmembrane region" description="Helical" evidence="1">
    <location>
        <begin position="22"/>
        <end position="39"/>
    </location>
</feature>
<name>A0A7S1P0E3_9ALVE</name>
<dbReference type="AlphaFoldDB" id="A0A7S1P0E3"/>
<keyword evidence="1" id="KW-0812">Transmembrane</keyword>
<gene>
    <name evidence="2" type="ORF">VBRA1451_LOCUS7382</name>
</gene>
<reference evidence="2" key="1">
    <citation type="submission" date="2021-01" db="EMBL/GenBank/DDBJ databases">
        <authorList>
            <person name="Corre E."/>
            <person name="Pelletier E."/>
            <person name="Niang G."/>
            <person name="Scheremetjew M."/>
            <person name="Finn R."/>
            <person name="Kale V."/>
            <person name="Holt S."/>
            <person name="Cochrane G."/>
            <person name="Meng A."/>
            <person name="Brown T."/>
            <person name="Cohen L."/>
        </authorList>
    </citation>
    <scope>NUCLEOTIDE SEQUENCE</scope>
    <source>
        <strain evidence="2">CCMP3346</strain>
    </source>
</reference>
<evidence type="ECO:0000313" key="2">
    <source>
        <dbReference type="EMBL" id="CAD9052320.1"/>
    </source>
</evidence>
<protein>
    <submittedName>
        <fullName evidence="2">Uncharacterized protein</fullName>
    </submittedName>
</protein>
<sequence>MDASHYLAAGWGESLACLGGRAWHLCVCLFVCLFVWWLVHPVLSAMIHFFPPCGLVLVCVCISMDGWMDGWTTRETFCRYRFVYASGGLGWIREQCGASADRTDKGFHQHQSAFVKATCLSR</sequence>
<evidence type="ECO:0000256" key="1">
    <source>
        <dbReference type="SAM" id="Phobius"/>
    </source>
</evidence>
<dbReference type="EMBL" id="HBGB01012802">
    <property type="protein sequence ID" value="CAD9052320.1"/>
    <property type="molecule type" value="Transcribed_RNA"/>
</dbReference>
<feature type="transmembrane region" description="Helical" evidence="1">
    <location>
        <begin position="45"/>
        <end position="64"/>
    </location>
</feature>
<keyword evidence="1" id="KW-1133">Transmembrane helix</keyword>